<dbReference type="Pfam" id="PF20150">
    <property type="entry name" value="2EXR"/>
    <property type="match status" value="1"/>
</dbReference>
<sequence length="333" mass="37793">MNIDTLDVISSDSASTISNGLVFTLFPDLPTELRLKIWTAARFHDRNIDIWHFAICEHRVNPTWWKHLFRSVGEGESMNILRGKYIYSQLHTKLETHQLVPSILTTCRESREIGLKHYTQTSGFKCVVNIPEHSEYILSTPPRIWLNLTTDIVFLSDGINGSRLLDILENPFGEEYKIRRIALEADKFNKDSLEPDHLSQLISRYGLEEIILCGVAGEKAIPRSGWAFDDKAPIKLDLWEIDTDLSTTHWLTTTRPPNTTRPFVTLQKLQRNLLPTMADDQAVMPAADAGMARDEGRVDEAGSSIRNPKQQKNSEQQTSPAGPFAFQDLPPEI</sequence>
<feature type="region of interest" description="Disordered" evidence="1">
    <location>
        <begin position="288"/>
        <end position="333"/>
    </location>
</feature>
<reference evidence="3 4" key="1">
    <citation type="submission" date="2020-03" db="EMBL/GenBank/DDBJ databases">
        <title>Draft Genome Sequence of Cudoniella acicularis.</title>
        <authorList>
            <person name="Buettner E."/>
            <person name="Kellner H."/>
        </authorList>
    </citation>
    <scope>NUCLEOTIDE SEQUENCE [LARGE SCALE GENOMIC DNA]</scope>
    <source>
        <strain evidence="3 4">DSM 108380</strain>
    </source>
</reference>
<protein>
    <recommendedName>
        <fullName evidence="2">2EXR domain-containing protein</fullName>
    </recommendedName>
</protein>
<evidence type="ECO:0000256" key="1">
    <source>
        <dbReference type="SAM" id="MobiDB-lite"/>
    </source>
</evidence>
<dbReference type="InterPro" id="IPR045518">
    <property type="entry name" value="2EXR"/>
</dbReference>
<feature type="compositionally biased region" description="Basic and acidic residues" evidence="1">
    <location>
        <begin position="291"/>
        <end position="300"/>
    </location>
</feature>
<comment type="caution">
    <text evidence="3">The sequence shown here is derived from an EMBL/GenBank/DDBJ whole genome shotgun (WGS) entry which is preliminary data.</text>
</comment>
<dbReference type="Proteomes" id="UP000566819">
    <property type="component" value="Unassembled WGS sequence"/>
</dbReference>
<gene>
    <name evidence="3" type="ORF">G7Y89_g1205</name>
</gene>
<dbReference type="EMBL" id="JAAMPI010000045">
    <property type="protein sequence ID" value="KAF4636878.1"/>
    <property type="molecule type" value="Genomic_DNA"/>
</dbReference>
<evidence type="ECO:0000259" key="2">
    <source>
        <dbReference type="Pfam" id="PF20150"/>
    </source>
</evidence>
<organism evidence="3 4">
    <name type="scientific">Cudoniella acicularis</name>
    <dbReference type="NCBI Taxonomy" id="354080"/>
    <lineage>
        <taxon>Eukaryota</taxon>
        <taxon>Fungi</taxon>
        <taxon>Dikarya</taxon>
        <taxon>Ascomycota</taxon>
        <taxon>Pezizomycotina</taxon>
        <taxon>Leotiomycetes</taxon>
        <taxon>Helotiales</taxon>
        <taxon>Tricladiaceae</taxon>
        <taxon>Cudoniella</taxon>
    </lineage>
</organism>
<dbReference type="OrthoDB" id="3561020at2759"/>
<accession>A0A8H4RWJ3</accession>
<dbReference type="PANTHER" id="PTHR35910:SF6">
    <property type="entry name" value="2EXR DOMAIN-CONTAINING PROTEIN"/>
    <property type="match status" value="1"/>
</dbReference>
<feature type="domain" description="2EXR" evidence="2">
    <location>
        <begin position="23"/>
        <end position="153"/>
    </location>
</feature>
<evidence type="ECO:0000313" key="4">
    <source>
        <dbReference type="Proteomes" id="UP000566819"/>
    </source>
</evidence>
<keyword evidence="4" id="KW-1185">Reference proteome</keyword>
<dbReference type="PANTHER" id="PTHR35910">
    <property type="entry name" value="2EXR DOMAIN-CONTAINING PROTEIN"/>
    <property type="match status" value="1"/>
</dbReference>
<dbReference type="AlphaFoldDB" id="A0A8H4RWJ3"/>
<name>A0A8H4RWJ3_9HELO</name>
<proteinExistence type="predicted"/>
<feature type="compositionally biased region" description="Polar residues" evidence="1">
    <location>
        <begin position="304"/>
        <end position="320"/>
    </location>
</feature>
<evidence type="ECO:0000313" key="3">
    <source>
        <dbReference type="EMBL" id="KAF4636878.1"/>
    </source>
</evidence>